<organism evidence="1">
    <name type="scientific">Tetraselmis sp. GSL018</name>
    <dbReference type="NCBI Taxonomy" id="582737"/>
    <lineage>
        <taxon>Eukaryota</taxon>
        <taxon>Viridiplantae</taxon>
        <taxon>Chlorophyta</taxon>
        <taxon>core chlorophytes</taxon>
        <taxon>Chlorodendrophyceae</taxon>
        <taxon>Chlorodendrales</taxon>
        <taxon>Chlorodendraceae</taxon>
        <taxon>Tetraselmis</taxon>
    </lineage>
</organism>
<dbReference type="AlphaFoldDB" id="A0A061RA72"/>
<evidence type="ECO:0000313" key="1">
    <source>
        <dbReference type="EMBL" id="JAC67614.1"/>
    </source>
</evidence>
<dbReference type="EMBL" id="GBEZ01018870">
    <property type="protein sequence ID" value="JAC67614.1"/>
    <property type="molecule type" value="Transcribed_RNA"/>
</dbReference>
<gene>
    <name evidence="1" type="ORF">TSPGSL018_10689</name>
</gene>
<accession>A0A061RA72</accession>
<reference evidence="1" key="1">
    <citation type="submission" date="2014-05" db="EMBL/GenBank/DDBJ databases">
        <title>The transcriptome of the halophilic microalga Tetraselmis sp. GSL018 isolated from the Great Salt Lake, Utah.</title>
        <authorList>
            <person name="Jinkerson R.E."/>
            <person name="D'Adamo S."/>
            <person name="Posewitz M.C."/>
        </authorList>
    </citation>
    <scope>NUCLEOTIDE SEQUENCE</scope>
    <source>
        <strain evidence="1">GSL018</strain>
    </source>
</reference>
<protein>
    <submittedName>
        <fullName evidence="1">Uncharacterized protein</fullName>
    </submittedName>
</protein>
<proteinExistence type="predicted"/>
<name>A0A061RA72_9CHLO</name>
<sequence length="19" mass="2261">MAPYGFVPKVDPQRKDKRK</sequence>